<dbReference type="EMBL" id="AFRT01001108">
    <property type="protein sequence ID" value="ELU41203.1"/>
    <property type="molecule type" value="Genomic_DNA"/>
</dbReference>
<feature type="region of interest" description="Disordered" evidence="12">
    <location>
        <begin position="1"/>
        <end position="33"/>
    </location>
</feature>
<evidence type="ECO:0000259" key="13">
    <source>
        <dbReference type="PROSITE" id="PS51455"/>
    </source>
</evidence>
<dbReference type="PROSITE" id="PS51455">
    <property type="entry name" value="PIPK"/>
    <property type="match status" value="1"/>
</dbReference>
<reference evidence="14 15" key="1">
    <citation type="journal article" date="2013" name="Nat. Commun.">
        <title>The evolution and pathogenic mechanisms of the rice sheath blight pathogen.</title>
        <authorList>
            <person name="Zheng A."/>
            <person name="Lin R."/>
            <person name="Xu L."/>
            <person name="Qin P."/>
            <person name="Tang C."/>
            <person name="Ai P."/>
            <person name="Zhang D."/>
            <person name="Liu Y."/>
            <person name="Sun Z."/>
            <person name="Feng H."/>
            <person name="Wang Y."/>
            <person name="Chen Y."/>
            <person name="Liang X."/>
            <person name="Fu R."/>
            <person name="Li Q."/>
            <person name="Zhang J."/>
            <person name="Yu X."/>
            <person name="Xie Z."/>
            <person name="Ding L."/>
            <person name="Guan P."/>
            <person name="Tang J."/>
            <person name="Liang Y."/>
            <person name="Wang S."/>
            <person name="Deng Q."/>
            <person name="Li S."/>
            <person name="Zhu J."/>
            <person name="Wang L."/>
            <person name="Liu H."/>
            <person name="Li P."/>
        </authorList>
    </citation>
    <scope>NUCLEOTIDE SEQUENCE [LARGE SCALE GENOMIC DNA]</scope>
    <source>
        <strain evidence="15">AG-1 IA</strain>
    </source>
</reference>
<feature type="domain" description="PIPK" evidence="13">
    <location>
        <begin position="294"/>
        <end position="681"/>
    </location>
</feature>
<evidence type="ECO:0000256" key="11">
    <source>
        <dbReference type="PROSITE-ProRule" id="PRU00781"/>
    </source>
</evidence>
<dbReference type="Pfam" id="PF01504">
    <property type="entry name" value="PIP5K"/>
    <property type="match status" value="1"/>
</dbReference>
<dbReference type="Gene3D" id="3.30.810.10">
    <property type="entry name" value="2-Layer Sandwich"/>
    <property type="match status" value="1"/>
</dbReference>
<dbReference type="Gene3D" id="3.30.800.10">
    <property type="entry name" value="Phosphatidylinositol Phosphate Kinase II Beta"/>
    <property type="match status" value="1"/>
</dbReference>
<dbReference type="HOGENOM" id="CLU_004312_0_2_1"/>
<dbReference type="GO" id="GO:0016308">
    <property type="term" value="F:1-phosphatidylinositol-4-phosphate 5-kinase activity"/>
    <property type="evidence" value="ECO:0007669"/>
    <property type="project" value="UniProtKB-EC"/>
</dbReference>
<dbReference type="CDD" id="cd17303">
    <property type="entry name" value="PIPKc_PIP5K_yeast_like"/>
    <property type="match status" value="1"/>
</dbReference>
<feature type="region of interest" description="Disordered" evidence="12">
    <location>
        <begin position="111"/>
        <end position="256"/>
    </location>
</feature>
<keyword evidence="4 11" id="KW-0808">Transferase</keyword>
<feature type="compositionally biased region" description="Low complexity" evidence="12">
    <location>
        <begin position="201"/>
        <end position="215"/>
    </location>
</feature>
<dbReference type="PANTHER" id="PTHR23086">
    <property type="entry name" value="PHOSPHATIDYLINOSITOL-4-PHOSPHATE 5-KINASE"/>
    <property type="match status" value="1"/>
</dbReference>
<dbReference type="STRING" id="983506.L8WWP2"/>
<dbReference type="OrthoDB" id="20783at2759"/>
<keyword evidence="7 11" id="KW-0067">ATP-binding</keyword>
<dbReference type="InterPro" id="IPR027484">
    <property type="entry name" value="PInositol-4-P-5-kinase_N"/>
</dbReference>
<dbReference type="GO" id="GO:0005524">
    <property type="term" value="F:ATP binding"/>
    <property type="evidence" value="ECO:0007669"/>
    <property type="project" value="UniProtKB-UniRule"/>
</dbReference>
<dbReference type="SUPFAM" id="SSF56104">
    <property type="entry name" value="SAICAR synthase-like"/>
    <property type="match status" value="1"/>
</dbReference>
<feature type="compositionally biased region" description="Low complexity" evidence="12">
    <location>
        <begin position="1"/>
        <end position="28"/>
    </location>
</feature>
<evidence type="ECO:0000256" key="3">
    <source>
        <dbReference type="ARBA" id="ARBA00022553"/>
    </source>
</evidence>
<feature type="region of interest" description="Disordered" evidence="12">
    <location>
        <begin position="713"/>
        <end position="750"/>
    </location>
</feature>
<evidence type="ECO:0000256" key="8">
    <source>
        <dbReference type="ARBA" id="ARBA00078403"/>
    </source>
</evidence>
<dbReference type="AlphaFoldDB" id="L8WWP2"/>
<dbReference type="FunFam" id="3.30.800.10:FF:000009">
    <property type="entry name" value="Phosphatidylinositol 4-phosphate 5-kinase its3"/>
    <property type="match status" value="1"/>
</dbReference>
<comment type="catalytic activity">
    <reaction evidence="1">
        <text>a 1,2-diacyl-sn-glycero-3-phospho-(1D-myo-inositol 4-phosphate) + ATP = a 1,2-diacyl-sn-glycero-3-phospho-(1D-myo-inositol-4,5-bisphosphate) + ADP + H(+)</text>
        <dbReference type="Rhea" id="RHEA:14425"/>
        <dbReference type="ChEBI" id="CHEBI:15378"/>
        <dbReference type="ChEBI" id="CHEBI:30616"/>
        <dbReference type="ChEBI" id="CHEBI:58178"/>
        <dbReference type="ChEBI" id="CHEBI:58456"/>
        <dbReference type="ChEBI" id="CHEBI:456216"/>
        <dbReference type="EC" id="2.7.1.68"/>
    </reaction>
</comment>
<feature type="compositionally biased region" description="Basic and acidic residues" evidence="12">
    <location>
        <begin position="739"/>
        <end position="750"/>
    </location>
</feature>
<evidence type="ECO:0000256" key="6">
    <source>
        <dbReference type="ARBA" id="ARBA00022777"/>
    </source>
</evidence>
<gene>
    <name evidence="14" type="ORF">AG1IA_04760</name>
</gene>
<sequence length="750" mass="83068">MSTTVLSPPKSIPLSPSDHPPGSSHSPLMSSPELTEVNPVHLMATANLPASREVHLERADSAQIILRTGPQPDSLLERAERKLGNVGHAVSAAVHPHARSSDANKYGAMMVDSPRATSPTSLPQSDASGPIRKLYPTGPSFNPPPSPPASDEGVPQDDDVIAALHAQPRSDSPEPKLASAAPPTVSFNSEEPSGGDGLLHPTRAPAPTRRNTTGTLATPAPKTRKMAHSHSQSGGPSLSHTRTRSQTMAGQDLHSDILKEAEQIRRERDSKRAKEDKAKEPEADKVLVGNLIGEGHTNYVLMYNMLNGIRVSVSRCQAKLKRSLTDEDFTAAHKFSFDTIGNELTPSAKYDFKFKDYAPWVFRSLREEHFALDPADYLVSLTGKYILSELGSPGKSGSFFYYSRDYRFIIKTIHHAEHKFLRKILPQYYAHVAANPHTLLSRFYGLHRVKLPHGRKIHFVVMNNLFPAHLDIHETYDLKGSTVGREYDEAKARENPRAVLKDVNWIHRHKQLEFGPEKRAFLVAQLERDKQFLQTVGVMDYSLLVGIHNVKRGNRDNLRRNTLKVFSPTPRRQPSKAKTAKYQIQTTGTELAEQDLPDGLREDQSRFIFYADDGGYRATGEDNRSMGTVYYLGVIDILTPWNTKKKLENMWKGLSADRVCPCSCPLSPALDRSDKANLDFLPLLAQDQPRALARIWRALLLVLESCDEGRRGRGDVLAQGGASKGGKGERKGRSATGDGDGKAEWRGTTR</sequence>
<comment type="caution">
    <text evidence="14">The sequence shown here is derived from an EMBL/GenBank/DDBJ whole genome shotgun (WGS) entry which is preliminary data.</text>
</comment>
<evidence type="ECO:0000256" key="10">
    <source>
        <dbReference type="ARBA" id="ARBA00082306"/>
    </source>
</evidence>
<accession>L8WWP2</accession>
<dbReference type="SMART" id="SM00330">
    <property type="entry name" value="PIPKc"/>
    <property type="match status" value="1"/>
</dbReference>
<evidence type="ECO:0000313" key="14">
    <source>
        <dbReference type="EMBL" id="ELU41203.1"/>
    </source>
</evidence>
<evidence type="ECO:0000256" key="4">
    <source>
        <dbReference type="ARBA" id="ARBA00022679"/>
    </source>
</evidence>
<feature type="compositionally biased region" description="Polar residues" evidence="12">
    <location>
        <begin position="115"/>
        <end position="127"/>
    </location>
</feature>
<keyword evidence="5 11" id="KW-0547">Nucleotide-binding</keyword>
<keyword evidence="3" id="KW-0597">Phosphoprotein</keyword>
<evidence type="ECO:0000256" key="1">
    <source>
        <dbReference type="ARBA" id="ARBA00000444"/>
    </source>
</evidence>
<dbReference type="InterPro" id="IPR023610">
    <property type="entry name" value="PInositol-4/5-P-5/4-kinase"/>
</dbReference>
<evidence type="ECO:0000256" key="9">
    <source>
        <dbReference type="ARBA" id="ARBA00080374"/>
    </source>
</evidence>
<dbReference type="GO" id="GO:0046854">
    <property type="term" value="P:phosphatidylinositol phosphate biosynthetic process"/>
    <property type="evidence" value="ECO:0007669"/>
    <property type="project" value="TreeGrafter"/>
</dbReference>
<feature type="compositionally biased region" description="Polar residues" evidence="12">
    <location>
        <begin position="229"/>
        <end position="249"/>
    </location>
</feature>
<protein>
    <recommendedName>
        <fullName evidence="2">1-phosphatidylinositol-4-phosphate 5-kinase</fullName>
        <ecNumber evidence="2">2.7.1.68</ecNumber>
    </recommendedName>
    <alternativeName>
        <fullName evidence="10">1-phosphatidylinositol 4-phosphate kinase</fullName>
    </alternativeName>
    <alternativeName>
        <fullName evidence="8">Diphosphoinositide kinase</fullName>
    </alternativeName>
    <alternativeName>
        <fullName evidence="9">PIP5K</fullName>
    </alternativeName>
</protein>
<evidence type="ECO:0000256" key="5">
    <source>
        <dbReference type="ARBA" id="ARBA00022741"/>
    </source>
</evidence>
<dbReference type="EC" id="2.7.1.68" evidence="2"/>
<keyword evidence="6 11" id="KW-0418">Kinase</keyword>
<evidence type="ECO:0000313" key="15">
    <source>
        <dbReference type="Proteomes" id="UP000011668"/>
    </source>
</evidence>
<dbReference type="Proteomes" id="UP000011668">
    <property type="component" value="Unassembled WGS sequence"/>
</dbReference>
<organism evidence="14 15">
    <name type="scientific">Thanatephorus cucumeris (strain AG1-IA)</name>
    <name type="common">Rice sheath blight fungus</name>
    <name type="synonym">Rhizoctonia solani</name>
    <dbReference type="NCBI Taxonomy" id="983506"/>
    <lineage>
        <taxon>Eukaryota</taxon>
        <taxon>Fungi</taxon>
        <taxon>Dikarya</taxon>
        <taxon>Basidiomycota</taxon>
        <taxon>Agaricomycotina</taxon>
        <taxon>Agaricomycetes</taxon>
        <taxon>Cantharellales</taxon>
        <taxon>Ceratobasidiaceae</taxon>
        <taxon>Rhizoctonia</taxon>
        <taxon>Rhizoctonia solani AG-1</taxon>
    </lineage>
</organism>
<dbReference type="GO" id="GO:0005886">
    <property type="term" value="C:plasma membrane"/>
    <property type="evidence" value="ECO:0007669"/>
    <property type="project" value="TreeGrafter"/>
</dbReference>
<evidence type="ECO:0000256" key="2">
    <source>
        <dbReference type="ARBA" id="ARBA00012172"/>
    </source>
</evidence>
<evidence type="ECO:0000256" key="7">
    <source>
        <dbReference type="ARBA" id="ARBA00022840"/>
    </source>
</evidence>
<dbReference type="PANTHER" id="PTHR23086:SF8">
    <property type="entry name" value="PHOSPHATIDYLINOSITOL 5-PHOSPHATE 4-KINASE, ISOFORM A"/>
    <property type="match status" value="1"/>
</dbReference>
<dbReference type="InterPro" id="IPR027483">
    <property type="entry name" value="PInositol-4-P-4/5-kinase_C_sf"/>
</dbReference>
<evidence type="ECO:0000256" key="12">
    <source>
        <dbReference type="SAM" id="MobiDB-lite"/>
    </source>
</evidence>
<dbReference type="InterPro" id="IPR002498">
    <property type="entry name" value="PInositol-4-P-4/5-kinase_core"/>
</dbReference>
<keyword evidence="15" id="KW-1185">Reference proteome</keyword>
<proteinExistence type="predicted"/>
<name>L8WWP2_THACA</name>